<name>A0ABX7FSB7_BRECH</name>
<evidence type="ECO:0000313" key="3">
    <source>
        <dbReference type="Proteomes" id="UP000596248"/>
    </source>
</evidence>
<protein>
    <recommendedName>
        <fullName evidence="4">Copper amine oxidase</fullName>
    </recommendedName>
</protein>
<proteinExistence type="predicted"/>
<feature type="signal peptide" evidence="1">
    <location>
        <begin position="1"/>
        <end position="27"/>
    </location>
</feature>
<keyword evidence="1" id="KW-0732">Signal</keyword>
<evidence type="ECO:0000313" key="2">
    <source>
        <dbReference type="EMBL" id="QRG69139.1"/>
    </source>
</evidence>
<gene>
    <name evidence="2" type="ORF">JNE38_08400</name>
</gene>
<keyword evidence="3" id="KW-1185">Reference proteome</keyword>
<feature type="chain" id="PRO_5046562738" description="Copper amine oxidase" evidence="1">
    <location>
        <begin position="28"/>
        <end position="349"/>
    </location>
</feature>
<evidence type="ECO:0000256" key="1">
    <source>
        <dbReference type="SAM" id="SignalP"/>
    </source>
</evidence>
<reference evidence="2 3" key="1">
    <citation type="submission" date="2021-01" db="EMBL/GenBank/DDBJ databases">
        <title>Identification of strong promoters based on the transcriptome of Brevibacillus choshinensis.</title>
        <authorList>
            <person name="Yao D."/>
            <person name="Zhang K."/>
            <person name="Wu J."/>
        </authorList>
    </citation>
    <scope>NUCLEOTIDE SEQUENCE [LARGE SCALE GENOMIC DNA]</scope>
    <source>
        <strain evidence="2 3">HPD31-SP3</strain>
    </source>
</reference>
<dbReference type="Proteomes" id="UP000596248">
    <property type="component" value="Chromosome"/>
</dbReference>
<accession>A0ABX7FSB7</accession>
<dbReference type="RefSeq" id="WP_203356136.1">
    <property type="nucleotide sequence ID" value="NZ_CP069127.1"/>
</dbReference>
<sequence>MRLWIRVSFVFLSLLLGLTASLESAKASSPAEPTLELEYKNLPDYFVVGKTYKLEVESLSIGGEVKKAEFAFDSDSDEVVENVETVLTDNGKHFTTTGDFTPKKKGKHTLTFTMEVEGNGSYYIDSKTAKIRVLNDGDIFVPGDPVAVDIKMTTSTSKFEVGKQIKISVTTPKKGTTYDQVRFELLSPYKDEKVEGVKTVASRSTYTTTGYLTPQHEGEYRIHFRMTMSDDQGKEWEATASKTVKVKKVEPKKIKVLFVPLAATPRLQYGGEAVVIAKFPTYYAKQGYSYYWSDNVTGLVGPVSQDNQYTYIVGVFKAEKTGEHQVAIKVTREHQWVGEASMQITVDEY</sequence>
<organism evidence="2 3">
    <name type="scientific">Brevibacillus choshinensis</name>
    <dbReference type="NCBI Taxonomy" id="54911"/>
    <lineage>
        <taxon>Bacteria</taxon>
        <taxon>Bacillati</taxon>
        <taxon>Bacillota</taxon>
        <taxon>Bacilli</taxon>
        <taxon>Bacillales</taxon>
        <taxon>Paenibacillaceae</taxon>
        <taxon>Brevibacillus</taxon>
    </lineage>
</organism>
<evidence type="ECO:0008006" key="4">
    <source>
        <dbReference type="Google" id="ProtNLM"/>
    </source>
</evidence>
<dbReference type="EMBL" id="CP069127">
    <property type="protein sequence ID" value="QRG69139.1"/>
    <property type="molecule type" value="Genomic_DNA"/>
</dbReference>